<dbReference type="InterPro" id="IPR016024">
    <property type="entry name" value="ARM-type_fold"/>
</dbReference>
<dbReference type="Pfam" id="PF13513">
    <property type="entry name" value="HEAT_EZ"/>
    <property type="match status" value="1"/>
</dbReference>
<dbReference type="Proteomes" id="UP000886523">
    <property type="component" value="Unassembled WGS sequence"/>
</dbReference>
<dbReference type="InterPro" id="IPR001494">
    <property type="entry name" value="Importin-beta_N"/>
</dbReference>
<evidence type="ECO:0000313" key="11">
    <source>
        <dbReference type="Proteomes" id="UP000886523"/>
    </source>
</evidence>
<accession>A0A9P6DTE4</accession>
<dbReference type="Pfam" id="PF25780">
    <property type="entry name" value="TPR_IPO5"/>
    <property type="match status" value="1"/>
</dbReference>
<dbReference type="GO" id="GO:0006606">
    <property type="term" value="P:protein import into nucleus"/>
    <property type="evidence" value="ECO:0007669"/>
    <property type="project" value="InterPro"/>
</dbReference>
<dbReference type="InterPro" id="IPR011989">
    <property type="entry name" value="ARM-like"/>
</dbReference>
<evidence type="ECO:0000256" key="5">
    <source>
        <dbReference type="ARBA" id="ARBA00022737"/>
    </source>
</evidence>
<dbReference type="InterPro" id="IPR057672">
    <property type="entry name" value="TPR_IPO4/5"/>
</dbReference>
<dbReference type="GO" id="GO:0031267">
    <property type="term" value="F:small GTPase binding"/>
    <property type="evidence" value="ECO:0007669"/>
    <property type="project" value="InterPro"/>
</dbReference>
<keyword evidence="4" id="KW-0963">Cytoplasm</keyword>
<evidence type="ECO:0000256" key="8">
    <source>
        <dbReference type="ARBA" id="ARBA00038423"/>
    </source>
</evidence>
<feature type="domain" description="Importin N-terminal" evidence="9">
    <location>
        <begin position="32"/>
        <end position="114"/>
    </location>
</feature>
<dbReference type="OrthoDB" id="951172at2759"/>
<comment type="subcellular location">
    <subcellularLocation>
        <location evidence="2">Cytoplasm</location>
    </subcellularLocation>
    <subcellularLocation>
        <location evidence="1">Nucleus</location>
    </subcellularLocation>
</comment>
<comment type="similarity">
    <text evidence="8">Belongs to the importin beta family. Importin beta-2 subfamily.</text>
</comment>
<evidence type="ECO:0000256" key="2">
    <source>
        <dbReference type="ARBA" id="ARBA00004496"/>
    </source>
</evidence>
<sequence>MAWVPQEQGLLDILRVLRESSSNENPDVQKEMTLRLQSFNEIPDYPAYLVHIINMPEAEERIRAVACLLLKNNSNQTLTKWPPHLLEYVKANILPAFNDQSVVVRNAAGQVVVAMLDILGPERWPEVLQLLLQSLDSPSLDQQLAAFGVLRKACEDYPKKFDQEIAGTRPLDYMIVKFLSLTEHPLSKMRSHALHCLTHFVVINSPSFNANIDNFISCLFKCASDENPDVRQTVCQSLVMLLGSRPATLLPAISDVAGFMLYSTQDKDENVALEACEFWLTFAEEPDLEGHLRPLLPRLAPVLLQCMVYSEEDLMWLQGDDENDANVPDKPSDIKPKFYGGGARSLAHDSDDQTVPSIGQALKYGQDDQLYDEDDIDFDEDDMETDWNLRKCAAAAIDVLAVRFGAQLLEVIFPHLKEKLWSDDWLQKESGILALGAMAEGCVDALEPHLPALIPFLISSLNDQRPLVRSIVCWTLGRYGSWCTQANSEAHRNAYFVPAMEGLLRMVLDNNKTMRFATFEEDAGRQLEPFLDPILRNLVFAFEKYQQKNLLILYDAIGTLADAVGDALANKTYVDILMPPLISRWTKLDDDDDDLVPLLECLSSVTMACAQGFAEYAPPVFQRAVRIVHDQLVRYSEWRAAPEDVDEEPDKTFLIVALDLLSGLTQGLGPLIEQLIVASNPPLLPLIGASLKHPQAPVRQSAYALIGDLAISLLAQITPEPRHEFISACNNAAWSVGEIALHLGDDVEFQRWIPSLIERLIPILISTAAKSPKSLMENAAVTIGRLALVQPTVVAPHLNLFAQQWCQALWEIKDNAEKDSAFRGFCAMIELNPAGIQNHFLYFCNSAARWNTPSPELDAKFRHIFVGFKQMLGPQWETQISSMPPPIYQRLHERYKV</sequence>
<dbReference type="GO" id="GO:0005737">
    <property type="term" value="C:cytoplasm"/>
    <property type="evidence" value="ECO:0007669"/>
    <property type="project" value="UniProtKB-SubCell"/>
</dbReference>
<dbReference type="AlphaFoldDB" id="A0A9P6DTE4"/>
<evidence type="ECO:0000313" key="10">
    <source>
        <dbReference type="EMBL" id="KAF9510458.1"/>
    </source>
</evidence>
<keyword evidence="11" id="KW-1185">Reference proteome</keyword>
<evidence type="ECO:0000259" key="9">
    <source>
        <dbReference type="PROSITE" id="PS50166"/>
    </source>
</evidence>
<dbReference type="GO" id="GO:0031981">
    <property type="term" value="C:nuclear lumen"/>
    <property type="evidence" value="ECO:0007669"/>
    <property type="project" value="UniProtKB-ARBA"/>
</dbReference>
<comment type="caution">
    <text evidence="10">The sequence shown here is derived from an EMBL/GenBank/DDBJ whole genome shotgun (WGS) entry which is preliminary data.</text>
</comment>
<reference evidence="10" key="1">
    <citation type="journal article" date="2020" name="Nat. Commun.">
        <title>Large-scale genome sequencing of mycorrhizal fungi provides insights into the early evolution of symbiotic traits.</title>
        <authorList>
            <person name="Miyauchi S."/>
            <person name="Kiss E."/>
            <person name="Kuo A."/>
            <person name="Drula E."/>
            <person name="Kohler A."/>
            <person name="Sanchez-Garcia M."/>
            <person name="Morin E."/>
            <person name="Andreopoulos B."/>
            <person name="Barry K.W."/>
            <person name="Bonito G."/>
            <person name="Buee M."/>
            <person name="Carver A."/>
            <person name="Chen C."/>
            <person name="Cichocki N."/>
            <person name="Clum A."/>
            <person name="Culley D."/>
            <person name="Crous P.W."/>
            <person name="Fauchery L."/>
            <person name="Girlanda M."/>
            <person name="Hayes R.D."/>
            <person name="Keri Z."/>
            <person name="LaButti K."/>
            <person name="Lipzen A."/>
            <person name="Lombard V."/>
            <person name="Magnuson J."/>
            <person name="Maillard F."/>
            <person name="Murat C."/>
            <person name="Nolan M."/>
            <person name="Ohm R.A."/>
            <person name="Pangilinan J."/>
            <person name="Pereira M.F."/>
            <person name="Perotto S."/>
            <person name="Peter M."/>
            <person name="Pfister S."/>
            <person name="Riley R."/>
            <person name="Sitrit Y."/>
            <person name="Stielow J.B."/>
            <person name="Szollosi G."/>
            <person name="Zifcakova L."/>
            <person name="Stursova M."/>
            <person name="Spatafora J.W."/>
            <person name="Tedersoo L."/>
            <person name="Vaario L.M."/>
            <person name="Yamada A."/>
            <person name="Yan M."/>
            <person name="Wang P."/>
            <person name="Xu J."/>
            <person name="Bruns T."/>
            <person name="Baldrian P."/>
            <person name="Vilgalys R."/>
            <person name="Dunand C."/>
            <person name="Henrissat B."/>
            <person name="Grigoriev I.V."/>
            <person name="Hibbett D."/>
            <person name="Nagy L.G."/>
            <person name="Martin F.M."/>
        </authorList>
    </citation>
    <scope>NUCLEOTIDE SEQUENCE</scope>
    <source>
        <strain evidence="10">UP504</strain>
    </source>
</reference>
<dbReference type="EMBL" id="MU129016">
    <property type="protein sequence ID" value="KAF9510458.1"/>
    <property type="molecule type" value="Genomic_DNA"/>
</dbReference>
<dbReference type="PANTHER" id="PTHR10527">
    <property type="entry name" value="IMPORTIN BETA"/>
    <property type="match status" value="1"/>
</dbReference>
<evidence type="ECO:0000256" key="6">
    <source>
        <dbReference type="ARBA" id="ARBA00022927"/>
    </source>
</evidence>
<keyword evidence="5" id="KW-0677">Repeat</keyword>
<protein>
    <recommendedName>
        <fullName evidence="9">Importin N-terminal domain-containing protein</fullName>
    </recommendedName>
</protein>
<dbReference type="SUPFAM" id="SSF48371">
    <property type="entry name" value="ARM repeat"/>
    <property type="match status" value="1"/>
</dbReference>
<keyword evidence="7" id="KW-0539">Nucleus</keyword>
<evidence type="ECO:0000256" key="4">
    <source>
        <dbReference type="ARBA" id="ARBA00022490"/>
    </source>
</evidence>
<organism evidence="10 11">
    <name type="scientific">Hydnum rufescens UP504</name>
    <dbReference type="NCBI Taxonomy" id="1448309"/>
    <lineage>
        <taxon>Eukaryota</taxon>
        <taxon>Fungi</taxon>
        <taxon>Dikarya</taxon>
        <taxon>Basidiomycota</taxon>
        <taxon>Agaricomycotina</taxon>
        <taxon>Agaricomycetes</taxon>
        <taxon>Cantharellales</taxon>
        <taxon>Hydnaceae</taxon>
        <taxon>Hydnum</taxon>
    </lineage>
</organism>
<dbReference type="Gene3D" id="1.25.10.10">
    <property type="entry name" value="Leucine-rich Repeat Variant"/>
    <property type="match status" value="2"/>
</dbReference>
<keyword evidence="6" id="KW-0653">Protein transport</keyword>
<dbReference type="PROSITE" id="PS50166">
    <property type="entry name" value="IMPORTIN_B_NT"/>
    <property type="match status" value="1"/>
</dbReference>
<dbReference type="InterPro" id="IPR040122">
    <property type="entry name" value="Importin_beta"/>
</dbReference>
<name>A0A9P6DTE4_9AGAM</name>
<gene>
    <name evidence="10" type="ORF">BS47DRAFT_1373333</name>
</gene>
<dbReference type="FunFam" id="1.25.10.10:FF:000028">
    <property type="entry name" value="Transportin-1 isoform 1"/>
    <property type="match status" value="1"/>
</dbReference>
<evidence type="ECO:0000256" key="7">
    <source>
        <dbReference type="ARBA" id="ARBA00023242"/>
    </source>
</evidence>
<keyword evidence="3" id="KW-0813">Transport</keyword>
<evidence type="ECO:0000256" key="3">
    <source>
        <dbReference type="ARBA" id="ARBA00022448"/>
    </source>
</evidence>
<proteinExistence type="inferred from homology"/>
<evidence type="ECO:0000256" key="1">
    <source>
        <dbReference type="ARBA" id="ARBA00004123"/>
    </source>
</evidence>